<sequence>MWDKTKLHTLHCSLLGKGDGSTCCHCYQLYAIIKNTRVMAAIYSGIHLKLKNSKTSWEDKLKLAHFAWISHQCVLPKKEQVLLDWVSHTLSGCRTNKLNLERDIEQKLWSFLDNVLHSKALQILLKEKKTVSLRFTIAQAINDCIAASCTHQGLRDDISTVLSCCQGILSTPTLSYVYTAKFELIVDLLSKLSILACQYLTSEKPITPLVFDLLQISFTQYIQIQRQQTNPNRVFSHVLSQLFQPCLLLRHALNTRSWNKEDDNRVRHQLSKDLRVKAEAVLQMGLFQFELLPSYIEELLPEKDQTEKKKGSLKTLLTPIGSMLVKLRDCSFFDTRIYTSVVNNSIPLLYKLFLESYCKDDNQLTCFYMLVRLYECLQSTVIPEQEDFSVSSKGSVPFFALEQMLNLVLNHDVYSVAVDRIRHKEIQYNFYRKLSEMLVCNPCTSTPAWFRCLKTLILLNHMIVEPDLDDLVSCAWIDANISDMKVRKAQEILIGILLQTYAKLRQFSKLFKEVLIIICRPTIDELRAPVFSPQITKKLSELMLELPQSQILDIWDMILEKCHTFILHGIKGDSDLSLKLYSLASMLYCLMFNMKNMDNITPLPVLVRFQTLMKKMKDELINPLLKIIKDHCADTDSTDCLQKLCDSTLLLCYTWLEVNTVTSLNCSKYCSQLEKLTTPTDCPTEGWDYSLFLEDKDCWQKVVRLSVQSVGRYCLLLLCVQKMKYILMQNKSLSENELLTLQASAYFILHHEGNPQVTSANEPWSGNACTVNADCFAAAQWHLIMSNFVIIHPYLSAEDTHSVAETLVETLLSGPHAQANQDTEITLKTVSASLLQSDFFPEMHVTQSAFITSLIEKCAMSKHKDLSVTLNFFCSKNLPWHENALFLNKTAPQAFISAAVNKVNHDFSLCWAKLENASQNILLASRSRNCENLSERDKDDLISVIECISLLKPDALSRSDQSRCFLLLLSLAKIGCSPSTLGLKSACYKLLTYLITGKHSKSVLRLLYASDIFELVFSSLLATKWELSDIIVLRKEWPHFIETLRSFLESLIGLIAKRKSFLLNVEKMLAFVVRSIPDSESTDWNFYVGHLILVAFTTLCTIMTQCLKKQCSHEQHTETLSTLLNQAVMNMGTVIHLCLKVSDSSQILPSFFVSCITTLLKAELVILPLMDVAFDKVELKHIELYKRVCSQILKEIYYAESQTVFLKSASHYLAICVGVKEICMSQESLIILICTSLKKLFMGPWVNFKIIQSVSVDLIELITHMTKSCSDEEFVLMMKYVLQWLEVNNLWKQNYKEPFAGIILLKLLLSCPLSGERIKTFWCTAPQITTVLVTLCKESCKERLLLPTIIVPILEALALLLRHGESYLTNPHHVTLSYSILLTVPLDHLKAEDYYSIFLGVHEVLFSILQYHSKSMLKAVPSFLSCFFRLVISVMHEGRQKGDKVRAPESEVVLQCAQLVERMYTHIAAKTEDFTVFSAFIVSQYVNELQKVTLQPVVKKHLTEGIFNILALCIDRDIKFLNASLQMGVREVFKELYQDYIHCRKNQGEEKYAA</sequence>
<gene>
    <name evidence="2" type="ORF">PECUL_23A006296</name>
</gene>
<evidence type="ECO:0000313" key="2">
    <source>
        <dbReference type="EMBL" id="CAH2251489.1"/>
    </source>
</evidence>
<evidence type="ECO:0000259" key="1">
    <source>
        <dbReference type="Pfam" id="PF10441"/>
    </source>
</evidence>
<dbReference type="GO" id="GO:0042254">
    <property type="term" value="P:ribosome biogenesis"/>
    <property type="evidence" value="ECO:0007669"/>
    <property type="project" value="TreeGrafter"/>
</dbReference>
<feature type="domain" description="Nucleolar 27S pre-rRNA processing Urb2/Npa2 C-terminal" evidence="1">
    <location>
        <begin position="1353"/>
        <end position="1547"/>
    </location>
</feature>
<dbReference type="Pfam" id="PF10441">
    <property type="entry name" value="Urb2"/>
    <property type="match status" value="1"/>
</dbReference>
<dbReference type="InterPro" id="IPR018849">
    <property type="entry name" value="Urb2/Npa2_C"/>
</dbReference>
<dbReference type="InterPro" id="IPR052609">
    <property type="entry name" value="Ribosome_Biogenesis_Reg"/>
</dbReference>
<name>A0AAD1VVH9_PELCU</name>
<dbReference type="PANTHER" id="PTHR15682">
    <property type="entry name" value="UNHEALTHY RIBOSOME BIOGENESIS PROTEIN 2 HOMOLOG"/>
    <property type="match status" value="1"/>
</dbReference>
<reference evidence="2" key="1">
    <citation type="submission" date="2022-03" db="EMBL/GenBank/DDBJ databases">
        <authorList>
            <person name="Alioto T."/>
            <person name="Alioto T."/>
            <person name="Gomez Garrido J."/>
        </authorList>
    </citation>
    <scope>NUCLEOTIDE SEQUENCE</scope>
</reference>
<dbReference type="GO" id="GO:0005730">
    <property type="term" value="C:nucleolus"/>
    <property type="evidence" value="ECO:0007669"/>
    <property type="project" value="TreeGrafter"/>
</dbReference>
<accession>A0AAD1VVH9</accession>
<proteinExistence type="predicted"/>
<dbReference type="PANTHER" id="PTHR15682:SF2">
    <property type="entry name" value="UNHEALTHY RIBOSOME BIOGENESIS PROTEIN 2 HOMOLOG"/>
    <property type="match status" value="1"/>
</dbReference>
<organism evidence="2 3">
    <name type="scientific">Pelobates cultripes</name>
    <name type="common">Western spadefoot toad</name>
    <dbReference type="NCBI Taxonomy" id="61616"/>
    <lineage>
        <taxon>Eukaryota</taxon>
        <taxon>Metazoa</taxon>
        <taxon>Chordata</taxon>
        <taxon>Craniata</taxon>
        <taxon>Vertebrata</taxon>
        <taxon>Euteleostomi</taxon>
        <taxon>Amphibia</taxon>
        <taxon>Batrachia</taxon>
        <taxon>Anura</taxon>
        <taxon>Pelobatoidea</taxon>
        <taxon>Pelobatidae</taxon>
        <taxon>Pelobates</taxon>
    </lineage>
</organism>
<dbReference type="Proteomes" id="UP001295444">
    <property type="component" value="Chromosome 02"/>
</dbReference>
<evidence type="ECO:0000313" key="3">
    <source>
        <dbReference type="Proteomes" id="UP001295444"/>
    </source>
</evidence>
<dbReference type="EMBL" id="OW240913">
    <property type="protein sequence ID" value="CAH2251489.1"/>
    <property type="molecule type" value="Genomic_DNA"/>
</dbReference>
<keyword evidence="3" id="KW-1185">Reference proteome</keyword>
<protein>
    <recommendedName>
        <fullName evidence="1">Nucleolar 27S pre-rRNA processing Urb2/Npa2 C-terminal domain-containing protein</fullName>
    </recommendedName>
</protein>